<accession>A0A644WY44</accession>
<reference evidence="2" key="1">
    <citation type="submission" date="2019-08" db="EMBL/GenBank/DDBJ databases">
        <authorList>
            <person name="Kucharzyk K."/>
            <person name="Murdoch R.W."/>
            <person name="Higgins S."/>
            <person name="Loffler F."/>
        </authorList>
    </citation>
    <scope>NUCLEOTIDE SEQUENCE</scope>
</reference>
<feature type="compositionally biased region" description="Basic and acidic residues" evidence="1">
    <location>
        <begin position="72"/>
        <end position="84"/>
    </location>
</feature>
<feature type="compositionally biased region" description="Gly residues" evidence="1">
    <location>
        <begin position="62"/>
        <end position="71"/>
    </location>
</feature>
<proteinExistence type="predicted"/>
<feature type="region of interest" description="Disordered" evidence="1">
    <location>
        <begin position="1"/>
        <end position="29"/>
    </location>
</feature>
<feature type="region of interest" description="Disordered" evidence="1">
    <location>
        <begin position="49"/>
        <end position="98"/>
    </location>
</feature>
<evidence type="ECO:0000256" key="1">
    <source>
        <dbReference type="SAM" id="MobiDB-lite"/>
    </source>
</evidence>
<evidence type="ECO:0000313" key="2">
    <source>
        <dbReference type="EMBL" id="MPM08830.1"/>
    </source>
</evidence>
<comment type="caution">
    <text evidence="2">The sequence shown here is derived from an EMBL/GenBank/DDBJ whole genome shotgun (WGS) entry which is preliminary data.</text>
</comment>
<protein>
    <submittedName>
        <fullName evidence="2">Uncharacterized protein</fullName>
    </submittedName>
</protein>
<sequence length="98" mass="10165">MEAPLVFEDVRLPEPPVPEPLSPFPEELRRRGVEIPGGILREKDLLHLPPDGVVDHGPSAGKAGGRSPGGGTEKDGLAGSDHGHGLPGLPGEEERTAG</sequence>
<dbReference type="AlphaFoldDB" id="A0A644WY44"/>
<organism evidence="2">
    <name type="scientific">bioreactor metagenome</name>
    <dbReference type="NCBI Taxonomy" id="1076179"/>
    <lineage>
        <taxon>unclassified sequences</taxon>
        <taxon>metagenomes</taxon>
        <taxon>ecological metagenomes</taxon>
    </lineage>
</organism>
<gene>
    <name evidence="2" type="ORF">SDC9_55146</name>
</gene>
<feature type="compositionally biased region" description="Pro residues" evidence="1">
    <location>
        <begin position="13"/>
        <end position="23"/>
    </location>
</feature>
<dbReference type="EMBL" id="VSSQ01001495">
    <property type="protein sequence ID" value="MPM08830.1"/>
    <property type="molecule type" value="Genomic_DNA"/>
</dbReference>
<name>A0A644WY44_9ZZZZ</name>